<evidence type="ECO:0000256" key="4">
    <source>
        <dbReference type="ARBA" id="ARBA00012045"/>
    </source>
</evidence>
<evidence type="ECO:0000256" key="1">
    <source>
        <dbReference type="ARBA" id="ARBA00000843"/>
    </source>
</evidence>
<dbReference type="InterPro" id="IPR005760">
    <property type="entry name" value="A/G_AdeGlyc_MutY"/>
</dbReference>
<dbReference type="Proteomes" id="UP001254488">
    <property type="component" value="Unassembled WGS sequence"/>
</dbReference>
<comment type="cofactor">
    <cofactor evidence="14">
        <name>[4Fe-4S] cluster</name>
        <dbReference type="ChEBI" id="CHEBI:49883"/>
    </cofactor>
    <text evidence="14">Binds 1 [4Fe-4S] cluster.</text>
</comment>
<dbReference type="SUPFAM" id="SSF55811">
    <property type="entry name" value="Nudix"/>
    <property type="match status" value="1"/>
</dbReference>
<evidence type="ECO:0000256" key="11">
    <source>
        <dbReference type="ARBA" id="ARBA00023014"/>
    </source>
</evidence>
<dbReference type="CDD" id="cd00056">
    <property type="entry name" value="ENDO3c"/>
    <property type="match status" value="1"/>
</dbReference>
<evidence type="ECO:0000256" key="2">
    <source>
        <dbReference type="ARBA" id="ARBA00002933"/>
    </source>
</evidence>
<dbReference type="SMART" id="SM00478">
    <property type="entry name" value="ENDO3c"/>
    <property type="match status" value="1"/>
</dbReference>
<evidence type="ECO:0000313" key="16">
    <source>
        <dbReference type="EMBL" id="MDT0556446.1"/>
    </source>
</evidence>
<dbReference type="InterPro" id="IPR003265">
    <property type="entry name" value="HhH-GPD_domain"/>
</dbReference>
<keyword evidence="12" id="KW-0234">DNA repair</keyword>
<comment type="caution">
    <text evidence="16">The sequence shown here is derived from an EMBL/GenBank/DDBJ whole genome shotgun (WGS) entry which is preliminary data.</text>
</comment>
<evidence type="ECO:0000313" key="17">
    <source>
        <dbReference type="Proteomes" id="UP001254488"/>
    </source>
</evidence>
<dbReference type="Gene3D" id="1.10.1670.10">
    <property type="entry name" value="Helix-hairpin-Helix base-excision DNA repair enzymes (C-terminal)"/>
    <property type="match status" value="1"/>
</dbReference>
<comment type="function">
    <text evidence="2">Adenine glycosylase active on G-A mispairs. MutY also corrects error-prone DNA synthesis past GO lesions which are due to the oxidatively damaged form of guanine: 7,8-dihydro-8-oxoguanine (8-oxo-dGTP).</text>
</comment>
<evidence type="ECO:0000256" key="10">
    <source>
        <dbReference type="ARBA" id="ARBA00023004"/>
    </source>
</evidence>
<dbReference type="PANTHER" id="PTHR42944:SF1">
    <property type="entry name" value="ADENINE DNA GLYCOSYLASE"/>
    <property type="match status" value="1"/>
</dbReference>
<keyword evidence="17" id="KW-1185">Reference proteome</keyword>
<gene>
    <name evidence="16" type="primary">mutY</name>
    <name evidence="16" type="ORF">RM538_10550</name>
</gene>
<evidence type="ECO:0000256" key="8">
    <source>
        <dbReference type="ARBA" id="ARBA00022763"/>
    </source>
</evidence>
<dbReference type="EMBL" id="JAVRHZ010000006">
    <property type="protein sequence ID" value="MDT0556446.1"/>
    <property type="molecule type" value="Genomic_DNA"/>
</dbReference>
<dbReference type="Gene3D" id="3.90.79.10">
    <property type="entry name" value="Nucleoside Triphosphate Pyrophosphohydrolase"/>
    <property type="match status" value="1"/>
</dbReference>
<evidence type="ECO:0000256" key="9">
    <source>
        <dbReference type="ARBA" id="ARBA00022801"/>
    </source>
</evidence>
<feature type="domain" description="HhH-GPD" evidence="15">
    <location>
        <begin position="37"/>
        <end position="188"/>
    </location>
</feature>
<keyword evidence="13 14" id="KW-0326">Glycosidase</keyword>
<dbReference type="InterPro" id="IPR000445">
    <property type="entry name" value="HhH_motif"/>
</dbReference>
<dbReference type="Pfam" id="PF14815">
    <property type="entry name" value="NUDIX_4"/>
    <property type="match status" value="1"/>
</dbReference>
<keyword evidence="10 14" id="KW-0408">Iron</keyword>
<evidence type="ECO:0000256" key="7">
    <source>
        <dbReference type="ARBA" id="ARBA00022723"/>
    </source>
</evidence>
<dbReference type="NCBIfam" id="TIGR01084">
    <property type="entry name" value="mutY"/>
    <property type="match status" value="1"/>
</dbReference>
<reference evidence="16 17" key="1">
    <citation type="submission" date="2023-09" db="EMBL/GenBank/DDBJ databases">
        <authorList>
            <person name="Rey-Velasco X."/>
        </authorList>
    </citation>
    <scope>NUCLEOTIDE SEQUENCE [LARGE SCALE GENOMIC DNA]</scope>
    <source>
        <strain evidence="16 17">W242</strain>
    </source>
</reference>
<evidence type="ECO:0000256" key="5">
    <source>
        <dbReference type="ARBA" id="ARBA00022023"/>
    </source>
</evidence>
<dbReference type="Gene3D" id="1.10.340.30">
    <property type="entry name" value="Hypothetical protein, domain 2"/>
    <property type="match status" value="1"/>
</dbReference>
<organism evidence="16 17">
    <name type="scientific">Patiriisocius hiemis</name>
    <dbReference type="NCBI Taxonomy" id="3075604"/>
    <lineage>
        <taxon>Bacteria</taxon>
        <taxon>Pseudomonadati</taxon>
        <taxon>Bacteroidota</taxon>
        <taxon>Flavobacteriia</taxon>
        <taxon>Flavobacteriales</taxon>
        <taxon>Flavobacteriaceae</taxon>
        <taxon>Patiriisocius</taxon>
    </lineage>
</organism>
<keyword evidence="8 14" id="KW-0227">DNA damage</keyword>
<evidence type="ECO:0000256" key="3">
    <source>
        <dbReference type="ARBA" id="ARBA00008343"/>
    </source>
</evidence>
<accession>A0ABU2YE32</accession>
<dbReference type="SUPFAM" id="SSF48150">
    <property type="entry name" value="DNA-glycosylase"/>
    <property type="match status" value="1"/>
</dbReference>
<evidence type="ECO:0000256" key="12">
    <source>
        <dbReference type="ARBA" id="ARBA00023204"/>
    </source>
</evidence>
<dbReference type="InterPro" id="IPR044298">
    <property type="entry name" value="MIG/MutY"/>
</dbReference>
<dbReference type="InterPro" id="IPR023170">
    <property type="entry name" value="HhH_base_excis_C"/>
</dbReference>
<proteinExistence type="inferred from homology"/>
<dbReference type="PANTHER" id="PTHR42944">
    <property type="entry name" value="ADENINE DNA GLYCOSYLASE"/>
    <property type="match status" value="1"/>
</dbReference>
<name>A0ABU2YE32_9FLAO</name>
<sequence>MDTEFSKRLISWYLQNKRELPWRTTTNPYAVWLSEIILQQTRVAQGLPYYQKFITTFPSIHDLAAAPQEQVLKLWQGLGYYSRARNLHETAKNVVVNYNGKFPDNYKELLNLKGVGDYTASAIASICYNEAAAVVDGNVYRVLSRIFGIETPINSTKGQKEFKALAQQLINPQKPGTHNQAIMEFGARYCVPQNPDCSNCIFNDSCEAFGKRKVASLPFKLKKGAIKKRYFNYLVFISEDNKTHIEQRTKKGIWQQLYQFPLVETKNQATIKTLMEDNDFLKLTNQFSEVDITQYNNAPILHKLSHQHLYTTFWIIFISEKLQNGIAISTIDDYAVPVLISNFISEFTTFNNLKN</sequence>
<keyword evidence="7" id="KW-0479">Metal-binding</keyword>
<keyword evidence="11" id="KW-0411">Iron-sulfur</keyword>
<evidence type="ECO:0000256" key="13">
    <source>
        <dbReference type="ARBA" id="ARBA00023295"/>
    </source>
</evidence>
<dbReference type="Pfam" id="PF00730">
    <property type="entry name" value="HhH-GPD"/>
    <property type="match status" value="1"/>
</dbReference>
<evidence type="ECO:0000256" key="6">
    <source>
        <dbReference type="ARBA" id="ARBA00022485"/>
    </source>
</evidence>
<dbReference type="InterPro" id="IPR015797">
    <property type="entry name" value="NUDIX_hydrolase-like_dom_sf"/>
</dbReference>
<dbReference type="EC" id="3.2.2.31" evidence="4 14"/>
<dbReference type="Pfam" id="PF00633">
    <property type="entry name" value="HHH"/>
    <property type="match status" value="1"/>
</dbReference>
<dbReference type="InterPro" id="IPR011257">
    <property type="entry name" value="DNA_glycosylase"/>
</dbReference>
<evidence type="ECO:0000259" key="15">
    <source>
        <dbReference type="SMART" id="SM00478"/>
    </source>
</evidence>
<dbReference type="CDD" id="cd03431">
    <property type="entry name" value="NUDIX_DNA_Glycosylase_C-MutY"/>
    <property type="match status" value="1"/>
</dbReference>
<dbReference type="InterPro" id="IPR029119">
    <property type="entry name" value="MutY_C"/>
</dbReference>
<comment type="similarity">
    <text evidence="3 14">Belongs to the Nth/MutY family.</text>
</comment>
<keyword evidence="6" id="KW-0004">4Fe-4S</keyword>
<keyword evidence="9" id="KW-0378">Hydrolase</keyword>
<evidence type="ECO:0000256" key="14">
    <source>
        <dbReference type="RuleBase" id="RU365096"/>
    </source>
</evidence>
<comment type="catalytic activity">
    <reaction evidence="1 14">
        <text>Hydrolyzes free adenine bases from 7,8-dihydro-8-oxoguanine:adenine mismatched double-stranded DNA, leaving an apurinic site.</text>
        <dbReference type="EC" id="3.2.2.31"/>
    </reaction>
</comment>
<protein>
    <recommendedName>
        <fullName evidence="5 14">Adenine DNA glycosylase</fullName>
        <ecNumber evidence="4 14">3.2.2.31</ecNumber>
    </recommendedName>
</protein>